<proteinExistence type="predicted"/>
<keyword evidence="5" id="KW-1185">Reference proteome</keyword>
<feature type="chain" id="PRO_5021793634" evidence="1">
    <location>
        <begin position="23"/>
        <end position="1781"/>
    </location>
</feature>
<dbReference type="Proteomes" id="UP000320643">
    <property type="component" value="Unassembled WGS sequence"/>
</dbReference>
<dbReference type="Pfam" id="PF07675">
    <property type="entry name" value="Cleaved_Adhesin"/>
    <property type="match status" value="3"/>
</dbReference>
<dbReference type="Pfam" id="PF00041">
    <property type="entry name" value="fn3"/>
    <property type="match status" value="1"/>
</dbReference>
<dbReference type="Gene3D" id="2.60.40.10">
    <property type="entry name" value="Immunoglobulins"/>
    <property type="match status" value="6"/>
</dbReference>
<dbReference type="InterPro" id="IPR049804">
    <property type="entry name" value="Choice_anch_L"/>
</dbReference>
<sequence>MQNMKKIYSLILLALLSLNGNAQGLPLETFEGSWTTPATNPGSGGPDGWAIINLAGPAKTWLHASGSDAQPAYLGTHAAYLDREAVAPETTTSDWLVTKSFVVPQNGQLRFFSKLFFNADQGTQYKVMISTTIGTTAQTAVENYTELASFTELEMNPTQLNWTEKIITLPTIYEGETVYIAFVMQGNQGDRWDIDNVLVAEQCLPPANLSAQPYTTTSSKLSWESTVAPASWDVAVLPLEEGFTGTGQNYTGTLPYIAGGLQPNTQYKFYVRANCDTGLGSEWEGPLYFTTLCDALPAPFYEGFNSNSSTQNCWTVLNSNNDSFTWNLDYIYDTFEGDEAARFDSGYAFANNDMLISPGIILTGNEYLKFHFKTANNPVPFKIMVSTTGIAPEDFTTELAPLTTYYNTTFVEKTINLSNLPAGTTYIAWYIPQGTVAADQLIIDNVRINTQVACAEPIDLTANNISWNAAILSWLQGDTESSWQVVVQPANGPVPTAATVGETASATSFNKTGLLTSTQYEYYVRSVCDALNSSTWAGPYRFTTGCGPNSIPFYEGFNSQSTTEDCWQIVNANFDWNSWNTDYPWSGPYEGDQAATLSTSALPNDWLISPPITLNGNQRLKYHHKVNYGSAGFKVMLSTTQKDPEDFTEVIVPGQNYTNTAYVKEIVSLANYTGTVYLAWQVTPGLDFGPDITIDNIVVENIPTCSEPGIPVTTSINQGAVTLSWPQGGNETNWEIFVQPAGGAIPTGSGIPANTNPFTITQLPDGSPLQPSTNYQVYVKAVCSSTDSSIWSDPGNFVTLPVNDNCAGALNVPVNTTALCTNSTAGTVKGATASSSVSDCNISDTQADNDDVWFKFTATATTHTLFITDIVGSETSLMYGLYSGNCSNLVQLGECYYAGAVPKVLRELVIGQTYWIRVFTPYTAAPQDTSFNVCIRTPDQPIAVSTTQYTNTQLITDLFMDTACTDISNVVASSGPEHGLSTTGIGYFSQNQSDFMLPEGIALTTGDVTKTVGPNYGDGYGNLLHEWWLWDGDADLNTSMAQAGFQGTSGSVGPSYMATTLEFDFVPKGTQLSFDFIFASEQYGPGSVQCFNSFAFAFLLTDSNGNTTNMAVVPDTNTPVGVTSIRNAAVGNFICDAQNEGYFDEYNEGNGLENNTPINFNGHTVPLKAKADLNPNEQYHLKLVVADWTGGSYGDSGVFIGKAEISVEVDLGPDLLVSTNTAVCANGEHTITTGLNADDYDFIWTRDGEILTGETNATLTITQPGTYAVQVIAEGDTCALAQDSVVIEFYPSVESVTGNPENLTACDNDGFAQFDFSVSTIAIVQGTTTGPYEVSYHLTHDAAQNNTGALPLTYQNATQGVQTIYVRIYDTTIQCYGIKSFTISVHNIPEFTVNDITGLCTAATGTITVVPVNYDPLDVTYTWTRDSQPLTDTTANLTITSAGVYTVTVNNHGCVTTKTVTVTAIPAPPVDEIADATACESYILPALSAGNTYHTLPNGGGITLNAGETISSSQTIYVLAQNAAGCTAESNFIVTINPLPQFSLSAPVNACSAAMIDVTVVAQNFDQAAATYSWSLNGTPVDGSGPVLEGIDFGTYAVTVTLNGCSVTKNIVVVKNNDAVAIAFTEGCEDDIYMLAAIDENGSFDLETAAYSWTGPQGFTASENKFEVIEPGTYTVTVTTAEGCTGTKQYEVLSTTCDIPKGISPNGDGFNDDFDLTGLDVKRVSIFNRYGKEVYNAANYTNQWHGQASNGDELPTGTYYYVVNRNNGEAKTGWVYINRQN</sequence>
<gene>
    <name evidence="4" type="ORF">FMM05_02230</name>
</gene>
<dbReference type="SUPFAM" id="SSF48726">
    <property type="entry name" value="Immunoglobulin"/>
    <property type="match status" value="1"/>
</dbReference>
<dbReference type="InterPro" id="IPR011628">
    <property type="entry name" value="Cleaved_adhesin"/>
</dbReference>
<reference evidence="4 5" key="1">
    <citation type="submission" date="2019-07" db="EMBL/GenBank/DDBJ databases">
        <title>Flavobacterium sp. nov., isolated from glacier ice.</title>
        <authorList>
            <person name="Liu Q."/>
            <person name="Xin Y.-H."/>
        </authorList>
    </citation>
    <scope>NUCLEOTIDE SEQUENCE [LARGE SCALE GENOMIC DNA]</scope>
    <source>
        <strain evidence="4 5">ZT4R6</strain>
    </source>
</reference>
<feature type="domain" description="Fibronectin type-III" evidence="3">
    <location>
        <begin position="456"/>
        <end position="547"/>
    </location>
</feature>
<dbReference type="EMBL" id="VJVZ01000001">
    <property type="protein sequence ID" value="TRW27479.1"/>
    <property type="molecule type" value="Genomic_DNA"/>
</dbReference>
<dbReference type="SMART" id="SM00089">
    <property type="entry name" value="PKD"/>
    <property type="match status" value="3"/>
</dbReference>
<dbReference type="OrthoDB" id="608579at2"/>
<dbReference type="NCBIfam" id="NF038133">
    <property type="entry name" value="choice_anch_L"/>
    <property type="match status" value="1"/>
</dbReference>
<protein>
    <submittedName>
        <fullName evidence="4">T9SS type B sorting domain-containing protein</fullName>
    </submittedName>
</protein>
<comment type="caution">
    <text evidence="4">The sequence shown here is derived from an EMBL/GenBank/DDBJ whole genome shotgun (WGS) entry which is preliminary data.</text>
</comment>
<feature type="domain" description="Fibronectin type-III" evidence="3">
    <location>
        <begin position="707"/>
        <end position="802"/>
    </location>
</feature>
<dbReference type="InterPro" id="IPR036116">
    <property type="entry name" value="FN3_sf"/>
</dbReference>
<dbReference type="InterPro" id="IPR056600">
    <property type="entry name" value="GBD_T9SS_assoc"/>
</dbReference>
<evidence type="ECO:0000313" key="5">
    <source>
        <dbReference type="Proteomes" id="UP000320643"/>
    </source>
</evidence>
<dbReference type="InterPro" id="IPR013783">
    <property type="entry name" value="Ig-like_fold"/>
</dbReference>
<dbReference type="SUPFAM" id="SSF49265">
    <property type="entry name" value="Fibronectin type III"/>
    <property type="match status" value="2"/>
</dbReference>
<keyword evidence="1" id="KW-0732">Signal</keyword>
<evidence type="ECO:0000256" key="1">
    <source>
        <dbReference type="SAM" id="SignalP"/>
    </source>
</evidence>
<dbReference type="InterPro" id="IPR003961">
    <property type="entry name" value="FN3_dom"/>
</dbReference>
<accession>A0A552VAK8</accession>
<dbReference type="Pfam" id="PF13585">
    <property type="entry name" value="CHU_C"/>
    <property type="match status" value="1"/>
</dbReference>
<dbReference type="InterPro" id="IPR036179">
    <property type="entry name" value="Ig-like_dom_sf"/>
</dbReference>
<feature type="signal peptide" evidence="1">
    <location>
        <begin position="1"/>
        <end position="22"/>
    </location>
</feature>
<evidence type="ECO:0000259" key="3">
    <source>
        <dbReference type="PROSITE" id="PS50853"/>
    </source>
</evidence>
<dbReference type="NCBIfam" id="TIGR04131">
    <property type="entry name" value="Bac_Flav_CTERM"/>
    <property type="match status" value="1"/>
</dbReference>
<dbReference type="PROSITE" id="PS50853">
    <property type="entry name" value="FN3"/>
    <property type="match status" value="3"/>
</dbReference>
<dbReference type="Gene3D" id="2.60.120.200">
    <property type="match status" value="3"/>
</dbReference>
<organism evidence="4 5">
    <name type="scientific">Flavobacterium zepuense</name>
    <dbReference type="NCBI Taxonomy" id="2593302"/>
    <lineage>
        <taxon>Bacteria</taxon>
        <taxon>Pseudomonadati</taxon>
        <taxon>Bacteroidota</taxon>
        <taxon>Flavobacteriia</taxon>
        <taxon>Flavobacteriales</taxon>
        <taxon>Flavobacteriaceae</taxon>
        <taxon>Flavobacterium</taxon>
    </lineage>
</organism>
<dbReference type="SMART" id="SM00060">
    <property type="entry name" value="FN3"/>
    <property type="match status" value="3"/>
</dbReference>
<dbReference type="Pfam" id="PF23759">
    <property type="entry name" value="GBD_T9SS_assoc"/>
    <property type="match status" value="1"/>
</dbReference>
<dbReference type="PROSITE" id="PS50835">
    <property type="entry name" value="IG_LIKE"/>
    <property type="match status" value="1"/>
</dbReference>
<name>A0A552VAK8_9FLAO</name>
<evidence type="ECO:0000313" key="4">
    <source>
        <dbReference type="EMBL" id="TRW27479.1"/>
    </source>
</evidence>
<dbReference type="NCBIfam" id="NF038128">
    <property type="entry name" value="choice_anch_J"/>
    <property type="match status" value="3"/>
</dbReference>
<dbReference type="InterPro" id="IPR007110">
    <property type="entry name" value="Ig-like_dom"/>
</dbReference>
<feature type="domain" description="Fibronectin type-III" evidence="3">
    <location>
        <begin position="205"/>
        <end position="294"/>
    </location>
</feature>
<dbReference type="CDD" id="cd00063">
    <property type="entry name" value="FN3"/>
    <property type="match status" value="3"/>
</dbReference>
<dbReference type="InterPro" id="IPR026341">
    <property type="entry name" value="T9SS_type_B"/>
</dbReference>
<feature type="domain" description="Ig-like" evidence="2">
    <location>
        <begin position="1400"/>
        <end position="1463"/>
    </location>
</feature>
<evidence type="ECO:0000259" key="2">
    <source>
        <dbReference type="PROSITE" id="PS50835"/>
    </source>
</evidence>
<dbReference type="InterPro" id="IPR022409">
    <property type="entry name" value="PKD/Chitinase_dom"/>
</dbReference>